<feature type="region of interest" description="Disordered" evidence="4">
    <location>
        <begin position="69"/>
        <end position="88"/>
    </location>
</feature>
<keyword evidence="7" id="KW-1185">Reference proteome</keyword>
<dbReference type="GO" id="GO:0006355">
    <property type="term" value="P:regulation of DNA-templated transcription"/>
    <property type="evidence" value="ECO:0007669"/>
    <property type="project" value="InterPro"/>
</dbReference>
<evidence type="ECO:0000256" key="2">
    <source>
        <dbReference type="ARBA" id="ARBA00023015"/>
    </source>
</evidence>
<dbReference type="InterPro" id="IPR040168">
    <property type="entry name" value="Not2/3/5"/>
</dbReference>
<organism evidence="6">
    <name type="scientific">Eremomyces bilateralis CBS 781.70</name>
    <dbReference type="NCBI Taxonomy" id="1392243"/>
    <lineage>
        <taxon>Eukaryota</taxon>
        <taxon>Fungi</taxon>
        <taxon>Dikarya</taxon>
        <taxon>Ascomycota</taxon>
        <taxon>Pezizomycotina</taxon>
        <taxon>Dothideomycetes</taxon>
        <taxon>Dothideomycetes incertae sedis</taxon>
        <taxon>Eremomycetales</taxon>
        <taxon>Eremomycetaceae</taxon>
        <taxon>Eremomyces</taxon>
    </lineage>
</organism>
<dbReference type="GeneID" id="54417154"/>
<proteinExistence type="inferred from homology"/>
<feature type="region of interest" description="Disordered" evidence="4">
    <location>
        <begin position="220"/>
        <end position="300"/>
    </location>
</feature>
<evidence type="ECO:0000256" key="1">
    <source>
        <dbReference type="ARBA" id="ARBA00007682"/>
    </source>
</evidence>
<dbReference type="AlphaFoldDB" id="A0A6G1G219"/>
<dbReference type="InterPro" id="IPR038635">
    <property type="entry name" value="CCR4-NOT_su2/3/5_C_sf"/>
</dbReference>
<dbReference type="RefSeq" id="XP_033533602.1">
    <property type="nucleotide sequence ID" value="XM_033676584.1"/>
</dbReference>
<dbReference type="OrthoDB" id="25391at2759"/>
<evidence type="ECO:0000313" key="8">
    <source>
        <dbReference type="RefSeq" id="XP_033533602.1"/>
    </source>
</evidence>
<sequence>MFPSQQNAPNRGAAPMGSGRVNGKIPVGSSGWPFGGQAGMPNLQQGRGAGLGSFAGALNNQSNQASLDLSEFPSLSGNPQSHHQSSAQAIWSNPSLRTPQHAPGQRPQGQNPALAPGQAQTHQGPGRAPEDSRSSNVSPFNATPDEFRFGGQRGAGPLSGLGGQPQPGSIEEFPPLGGLGSNDLPGDRRGSSILQDAFLNGGMQRLAIGDARVGAAIGGSRAGTEGVRNGQGASESRPTSRPARTLTNPSFSNIPAGQLGFAHQSPLGPLGSEPRAEDAAETTDAVPSAPAPQQKPLPTLTNKEAAGMKGLLAILDKDLPTNKWLAFGQDLTQLGLDLNRPDNSPLWPTFHNPFEPNAPDARPPIPKFTIPQHYLVNNVPPLHTRFGSFTDETLFYIFYTRCDEIWQELAAMELYKRDWRWHTSLRQWMMKDVSFGAPIQLGKDCERGYYVFFDMKTWSQPKREFVLYYEDLEQRHADTVRQPPATM</sequence>
<feature type="domain" description="NOT2/NOT3/NOT5 C-terminal" evidence="5">
    <location>
        <begin position="356"/>
        <end position="472"/>
    </location>
</feature>
<dbReference type="InterPro" id="IPR007282">
    <property type="entry name" value="NOT2/3/5_C"/>
</dbReference>
<dbReference type="GO" id="GO:0000289">
    <property type="term" value="P:nuclear-transcribed mRNA poly(A) tail shortening"/>
    <property type="evidence" value="ECO:0007669"/>
    <property type="project" value="UniProtKB-ARBA"/>
</dbReference>
<evidence type="ECO:0000259" key="5">
    <source>
        <dbReference type="Pfam" id="PF04153"/>
    </source>
</evidence>
<protein>
    <recommendedName>
        <fullName evidence="5">NOT2/NOT3/NOT5 C-terminal domain-containing protein</fullName>
    </recommendedName>
</protein>
<keyword evidence="2" id="KW-0805">Transcription regulation</keyword>
<evidence type="ECO:0000313" key="7">
    <source>
        <dbReference type="Proteomes" id="UP000504638"/>
    </source>
</evidence>
<reference evidence="6 8" key="1">
    <citation type="submission" date="2020-01" db="EMBL/GenBank/DDBJ databases">
        <authorList>
            <consortium name="DOE Joint Genome Institute"/>
            <person name="Haridas S."/>
            <person name="Albert R."/>
            <person name="Binder M."/>
            <person name="Bloem J."/>
            <person name="Labutti K."/>
            <person name="Salamov A."/>
            <person name="Andreopoulos B."/>
            <person name="Baker S.E."/>
            <person name="Barry K."/>
            <person name="Bills G."/>
            <person name="Bluhm B.H."/>
            <person name="Cannon C."/>
            <person name="Castanera R."/>
            <person name="Culley D.E."/>
            <person name="Daum C."/>
            <person name="Ezra D."/>
            <person name="Gonzalez J.B."/>
            <person name="Henrissat B."/>
            <person name="Kuo A."/>
            <person name="Liang C."/>
            <person name="Lipzen A."/>
            <person name="Lutzoni F."/>
            <person name="Magnuson J."/>
            <person name="Mondo S."/>
            <person name="Nolan M."/>
            <person name="Ohm R."/>
            <person name="Pangilinan J."/>
            <person name="Park H.-J."/>
            <person name="Ramirez L."/>
            <person name="Alfaro M."/>
            <person name="Sun H."/>
            <person name="Tritt A."/>
            <person name="Yoshinaga Y."/>
            <person name="Zwiers L.-H."/>
            <person name="Turgeon B.G."/>
            <person name="Goodwin S.B."/>
            <person name="Spatafora J.W."/>
            <person name="Crous P.W."/>
            <person name="Grigoriev I.V."/>
        </authorList>
    </citation>
    <scope>NUCLEOTIDE SEQUENCE</scope>
    <source>
        <strain evidence="6 8">CBS 781.70</strain>
    </source>
</reference>
<dbReference type="Pfam" id="PF04153">
    <property type="entry name" value="NOT2_3_5_C"/>
    <property type="match status" value="1"/>
</dbReference>
<reference evidence="8" key="3">
    <citation type="submission" date="2025-04" db="UniProtKB">
        <authorList>
            <consortium name="RefSeq"/>
        </authorList>
    </citation>
    <scope>IDENTIFICATION</scope>
    <source>
        <strain evidence="8">CBS 781.70</strain>
    </source>
</reference>
<dbReference type="GO" id="GO:0030015">
    <property type="term" value="C:CCR4-NOT core complex"/>
    <property type="evidence" value="ECO:0007669"/>
    <property type="project" value="InterPro"/>
</dbReference>
<keyword evidence="3" id="KW-0804">Transcription</keyword>
<evidence type="ECO:0000256" key="3">
    <source>
        <dbReference type="ARBA" id="ARBA00023163"/>
    </source>
</evidence>
<reference evidence="8" key="2">
    <citation type="submission" date="2020-04" db="EMBL/GenBank/DDBJ databases">
        <authorList>
            <consortium name="NCBI Genome Project"/>
        </authorList>
    </citation>
    <scope>NUCLEOTIDE SEQUENCE</scope>
    <source>
        <strain evidence="8">CBS 781.70</strain>
    </source>
</reference>
<dbReference type="Proteomes" id="UP000504638">
    <property type="component" value="Unplaced"/>
</dbReference>
<evidence type="ECO:0000256" key="4">
    <source>
        <dbReference type="SAM" id="MobiDB-lite"/>
    </source>
</evidence>
<dbReference type="EMBL" id="ML975159">
    <property type="protein sequence ID" value="KAF1811971.1"/>
    <property type="molecule type" value="Genomic_DNA"/>
</dbReference>
<evidence type="ECO:0000313" key="6">
    <source>
        <dbReference type="EMBL" id="KAF1811971.1"/>
    </source>
</evidence>
<dbReference type="PANTHER" id="PTHR23326">
    <property type="entry name" value="CCR4 NOT-RELATED"/>
    <property type="match status" value="1"/>
</dbReference>
<feature type="compositionally biased region" description="Polar residues" evidence="4">
    <location>
        <begin position="245"/>
        <end position="255"/>
    </location>
</feature>
<feature type="region of interest" description="Disordered" evidence="4">
    <location>
        <begin position="1"/>
        <end position="57"/>
    </location>
</feature>
<name>A0A6G1G219_9PEZI</name>
<feature type="compositionally biased region" description="Gly residues" evidence="4">
    <location>
        <begin position="151"/>
        <end position="165"/>
    </location>
</feature>
<accession>A0A6G1G219</accession>
<dbReference type="Gene3D" id="2.30.30.1020">
    <property type="entry name" value="CCR4-NOT complex subunit 2/3/5, C-terminal domain"/>
    <property type="match status" value="1"/>
</dbReference>
<feature type="region of interest" description="Disordered" evidence="4">
    <location>
        <begin position="94"/>
        <end position="188"/>
    </location>
</feature>
<comment type="similarity">
    <text evidence="1">Belongs to the CNOT2/3/5 family.</text>
</comment>
<gene>
    <name evidence="6 8" type="ORF">P152DRAFT_40070</name>
</gene>